<dbReference type="InParanoid" id="A0A2G5D3X3"/>
<evidence type="ECO:0000313" key="2">
    <source>
        <dbReference type="EMBL" id="PIA38219.1"/>
    </source>
</evidence>
<dbReference type="EMBL" id="KZ305045">
    <property type="protein sequence ID" value="PIA38219.1"/>
    <property type="molecule type" value="Genomic_DNA"/>
</dbReference>
<organism evidence="2 3">
    <name type="scientific">Aquilegia coerulea</name>
    <name type="common">Rocky mountain columbine</name>
    <dbReference type="NCBI Taxonomy" id="218851"/>
    <lineage>
        <taxon>Eukaryota</taxon>
        <taxon>Viridiplantae</taxon>
        <taxon>Streptophyta</taxon>
        <taxon>Embryophyta</taxon>
        <taxon>Tracheophyta</taxon>
        <taxon>Spermatophyta</taxon>
        <taxon>Magnoliopsida</taxon>
        <taxon>Ranunculales</taxon>
        <taxon>Ranunculaceae</taxon>
        <taxon>Thalictroideae</taxon>
        <taxon>Aquilegia</taxon>
    </lineage>
</organism>
<dbReference type="Proteomes" id="UP000230069">
    <property type="component" value="Unassembled WGS sequence"/>
</dbReference>
<keyword evidence="1" id="KW-0812">Transmembrane</keyword>
<accession>A0A2G5D3X3</accession>
<feature type="transmembrane region" description="Helical" evidence="1">
    <location>
        <begin position="43"/>
        <end position="61"/>
    </location>
</feature>
<evidence type="ECO:0000256" key="1">
    <source>
        <dbReference type="SAM" id="Phobius"/>
    </source>
</evidence>
<gene>
    <name evidence="2" type="ORF">AQUCO_02800115v1</name>
</gene>
<keyword evidence="3" id="KW-1185">Reference proteome</keyword>
<protein>
    <submittedName>
        <fullName evidence="2">Uncharacterized protein</fullName>
    </submittedName>
</protein>
<sequence>MDKSFISANIAKYLNKVANYCNRISLINLSRFMYDDPPSATDSLAFCFYSMAFIFISLPFFPSINFLTRLSTSSLFTLLSISMPKPQ</sequence>
<proteinExistence type="predicted"/>
<keyword evidence="1" id="KW-1133">Transmembrane helix</keyword>
<name>A0A2G5D3X3_AQUCA</name>
<reference evidence="2 3" key="1">
    <citation type="submission" date="2017-09" db="EMBL/GenBank/DDBJ databases">
        <title>WGS assembly of Aquilegia coerulea Goldsmith.</title>
        <authorList>
            <person name="Hodges S."/>
            <person name="Kramer E."/>
            <person name="Nordborg M."/>
            <person name="Tomkins J."/>
            <person name="Borevitz J."/>
            <person name="Derieg N."/>
            <person name="Yan J."/>
            <person name="Mihaltcheva S."/>
            <person name="Hayes R.D."/>
            <person name="Rokhsar D."/>
        </authorList>
    </citation>
    <scope>NUCLEOTIDE SEQUENCE [LARGE SCALE GENOMIC DNA]</scope>
    <source>
        <strain evidence="3">cv. Goldsmith</strain>
    </source>
</reference>
<dbReference type="AlphaFoldDB" id="A0A2G5D3X3"/>
<keyword evidence="1" id="KW-0472">Membrane</keyword>
<evidence type="ECO:0000313" key="3">
    <source>
        <dbReference type="Proteomes" id="UP000230069"/>
    </source>
</evidence>